<dbReference type="InterPro" id="IPR002374">
    <property type="entry name" value="cGMP_dep_kinase"/>
</dbReference>
<keyword evidence="19" id="KW-1185">Reference proteome</keyword>
<reference evidence="19" key="1">
    <citation type="submission" date="2012-01" db="EMBL/GenBank/DDBJ databases">
        <title>The Genome Sequence of Oreochromis niloticus (Nile Tilapia).</title>
        <authorList>
            <consortium name="Broad Institute Genome Assembly Team"/>
            <consortium name="Broad Institute Sequencing Platform"/>
            <person name="Di Palma F."/>
            <person name="Johnson J."/>
            <person name="Lander E.S."/>
            <person name="Lindblad-Toh K."/>
        </authorList>
    </citation>
    <scope>NUCLEOTIDE SEQUENCE [LARGE SCALE GENOMIC DNA]</scope>
</reference>
<feature type="compositionally biased region" description="Acidic residues" evidence="14">
    <location>
        <begin position="413"/>
        <end position="422"/>
    </location>
</feature>
<gene>
    <name evidence="18" type="primary">PRKG1</name>
    <name evidence="18" type="synonym">LOC100694992</name>
</gene>
<dbReference type="Ensembl" id="ENSONIT00000053293.1">
    <property type="protein sequence ID" value="ENSONIP00000047717.1"/>
    <property type="gene ID" value="ENSONIG00000000369.2"/>
</dbReference>
<evidence type="ECO:0000259" key="15">
    <source>
        <dbReference type="PROSITE" id="PS50011"/>
    </source>
</evidence>
<evidence type="ECO:0000256" key="11">
    <source>
        <dbReference type="ARBA" id="ARBA00047462"/>
    </source>
</evidence>
<feature type="domain" description="Protein kinase" evidence="15">
    <location>
        <begin position="137"/>
        <end position="380"/>
    </location>
</feature>
<feature type="binding site" evidence="12">
    <location>
        <position position="167"/>
    </location>
    <ligand>
        <name>ATP</name>
        <dbReference type="ChEBI" id="CHEBI:30616"/>
    </ligand>
</feature>
<dbReference type="PROSITE" id="PS00888">
    <property type="entry name" value="CNMP_BINDING_1"/>
    <property type="match status" value="1"/>
</dbReference>
<proteinExistence type="inferred from homology"/>
<comment type="similarity">
    <text evidence="1">Belongs to the protein kinase superfamily. AGC Ser/Thr protein kinase family. cGMP subfamily.</text>
</comment>
<dbReference type="PROSITE" id="PS00107">
    <property type="entry name" value="PROTEIN_KINASE_ATP"/>
    <property type="match status" value="1"/>
</dbReference>
<evidence type="ECO:0000256" key="1">
    <source>
        <dbReference type="ARBA" id="ARBA00006352"/>
    </source>
</evidence>
<dbReference type="Gene3D" id="1.10.510.10">
    <property type="entry name" value="Transferase(Phosphotransferase) domain 1"/>
    <property type="match status" value="1"/>
</dbReference>
<evidence type="ECO:0000259" key="17">
    <source>
        <dbReference type="PROSITE" id="PS51285"/>
    </source>
</evidence>
<dbReference type="SUPFAM" id="SSF56112">
    <property type="entry name" value="Protein kinase-like (PK-like)"/>
    <property type="match status" value="1"/>
</dbReference>
<evidence type="ECO:0000256" key="14">
    <source>
        <dbReference type="SAM" id="MobiDB-lite"/>
    </source>
</evidence>
<evidence type="ECO:0000256" key="4">
    <source>
        <dbReference type="ARBA" id="ARBA00022535"/>
    </source>
</evidence>
<dbReference type="CDD" id="cd00038">
    <property type="entry name" value="CAP_ED"/>
    <property type="match status" value="1"/>
</dbReference>
<sequence>MEFLKSVPSFHGLQEDILSKLADVLEETHYEDGEYIIRQGARGDTFFIISKGKVNVTREDLPNGEPVYLRSLGKGDWFGEKALQGCCFNSYCLCFSSFKHLIGGLEDVSSKGHEDADAKAKYEAENAFFFNLNLADFNIIDTLGVGGFGRVELVQLKSDENKTFAMKILKKRHIVDTRQQEHIRSEKLIMQEAHSDFIVRYYNFYLLLSCCVYRGSFEDSTTRFYTACVVEAFAYLHSKGIIYRDLKPENLILDHRGYAKLVDFGFAKKIGFGKKTWTFCGTPEYVAPEIILNKGHDISADYWSLGILMFELLTGSPPFSGPDPMKTYNIILRGIDMIEFPKKITKNAANLIKKLCRDNPSERLGNLKNGVKDIQKHKWFEGFNWEGLKKGTLTPPIIPNVTSAVDTSNFDSFPEDNEDPPPDDNSGWDVDF</sequence>
<evidence type="ECO:0000256" key="6">
    <source>
        <dbReference type="ARBA" id="ARBA00022741"/>
    </source>
</evidence>
<dbReference type="PROSITE" id="PS51285">
    <property type="entry name" value="AGC_KINASE_CTER"/>
    <property type="match status" value="1"/>
</dbReference>
<keyword evidence="3 13" id="KW-0723">Serine/threonine-protein kinase</keyword>
<dbReference type="PANTHER" id="PTHR24353">
    <property type="entry name" value="CYCLIC NUCLEOTIDE-DEPENDENT PROTEIN KINASE"/>
    <property type="match status" value="1"/>
</dbReference>
<feature type="domain" description="Cyclic nucleotide-binding" evidence="16">
    <location>
        <begin position="9"/>
        <end position="83"/>
    </location>
</feature>
<dbReference type="Pfam" id="PF00027">
    <property type="entry name" value="cNMP_binding"/>
    <property type="match status" value="1"/>
</dbReference>
<dbReference type="PRINTS" id="PR00104">
    <property type="entry name" value="CGMPKINASE"/>
</dbReference>
<dbReference type="PANTHER" id="PTHR24353:SF68">
    <property type="match status" value="1"/>
</dbReference>
<evidence type="ECO:0000259" key="16">
    <source>
        <dbReference type="PROSITE" id="PS50042"/>
    </source>
</evidence>
<keyword evidence="6 12" id="KW-0547">Nucleotide-binding</keyword>
<dbReference type="PROSITE" id="PS50011">
    <property type="entry name" value="PROTEIN_KINASE_DOM"/>
    <property type="match status" value="1"/>
</dbReference>
<dbReference type="PROSITE" id="PS00108">
    <property type="entry name" value="PROTEIN_KINASE_ST"/>
    <property type="match status" value="1"/>
</dbReference>
<evidence type="ECO:0000256" key="13">
    <source>
        <dbReference type="RuleBase" id="RU000304"/>
    </source>
</evidence>
<dbReference type="FunFam" id="1.10.510.10:FF:000096">
    <property type="entry name" value="cGMP-dependent protein kinase"/>
    <property type="match status" value="1"/>
</dbReference>
<reference evidence="18" key="2">
    <citation type="submission" date="2025-08" db="UniProtKB">
        <authorList>
            <consortium name="Ensembl"/>
        </authorList>
    </citation>
    <scope>IDENTIFICATION</scope>
</reference>
<dbReference type="InterPro" id="IPR017441">
    <property type="entry name" value="Protein_kinase_ATP_BS"/>
</dbReference>
<keyword evidence="8 12" id="KW-0067">ATP-binding</keyword>
<dbReference type="InterPro" id="IPR035014">
    <property type="entry name" value="STKc_cGK"/>
</dbReference>
<dbReference type="InterPro" id="IPR008271">
    <property type="entry name" value="Ser/Thr_kinase_AS"/>
</dbReference>
<evidence type="ECO:0000313" key="19">
    <source>
        <dbReference type="Proteomes" id="UP000005207"/>
    </source>
</evidence>
<evidence type="ECO:0000256" key="5">
    <source>
        <dbReference type="ARBA" id="ARBA00022679"/>
    </source>
</evidence>
<dbReference type="CDD" id="cd05572">
    <property type="entry name" value="STKc_cGK"/>
    <property type="match status" value="1"/>
</dbReference>
<dbReference type="InterPro" id="IPR018490">
    <property type="entry name" value="cNMP-bd_dom_sf"/>
</dbReference>
<evidence type="ECO:0000256" key="9">
    <source>
        <dbReference type="ARBA" id="ARBA00022992"/>
    </source>
</evidence>
<keyword evidence="4" id="KW-0140">cGMP</keyword>
<keyword evidence="9" id="KW-0142">cGMP-binding</keyword>
<dbReference type="InterPro" id="IPR000595">
    <property type="entry name" value="cNMP-bd_dom"/>
</dbReference>
<dbReference type="GO" id="GO:0005524">
    <property type="term" value="F:ATP binding"/>
    <property type="evidence" value="ECO:0007669"/>
    <property type="project" value="UniProtKB-UniRule"/>
</dbReference>
<dbReference type="SMART" id="SM00100">
    <property type="entry name" value="cNMP"/>
    <property type="match status" value="1"/>
</dbReference>
<keyword evidence="7" id="KW-0418">Kinase</keyword>
<dbReference type="Pfam" id="PF00069">
    <property type="entry name" value="Pkinase"/>
    <property type="match status" value="1"/>
</dbReference>
<dbReference type="Proteomes" id="UP000005207">
    <property type="component" value="Linkage group LG13"/>
</dbReference>
<dbReference type="InterPro" id="IPR000961">
    <property type="entry name" value="AGC-kinase_C"/>
</dbReference>
<dbReference type="InterPro" id="IPR011009">
    <property type="entry name" value="Kinase-like_dom_sf"/>
</dbReference>
<comment type="catalytic activity">
    <reaction evidence="11">
        <text>L-seryl-[protein] + ATP = O-phospho-L-seryl-[protein] + ADP + H(+)</text>
        <dbReference type="Rhea" id="RHEA:17989"/>
        <dbReference type="Rhea" id="RHEA-COMP:9863"/>
        <dbReference type="Rhea" id="RHEA-COMP:11604"/>
        <dbReference type="ChEBI" id="CHEBI:15378"/>
        <dbReference type="ChEBI" id="CHEBI:29999"/>
        <dbReference type="ChEBI" id="CHEBI:30616"/>
        <dbReference type="ChEBI" id="CHEBI:83421"/>
        <dbReference type="ChEBI" id="CHEBI:456216"/>
        <dbReference type="EC" id="2.7.11.12"/>
    </reaction>
</comment>
<dbReference type="InterPro" id="IPR014710">
    <property type="entry name" value="RmlC-like_jellyroll"/>
</dbReference>
<evidence type="ECO:0000256" key="8">
    <source>
        <dbReference type="ARBA" id="ARBA00022840"/>
    </source>
</evidence>
<evidence type="ECO:0000256" key="3">
    <source>
        <dbReference type="ARBA" id="ARBA00022527"/>
    </source>
</evidence>
<dbReference type="AlphaFoldDB" id="A0A669CLS2"/>
<feature type="region of interest" description="Disordered" evidence="14">
    <location>
        <begin position="408"/>
        <end position="432"/>
    </location>
</feature>
<dbReference type="PROSITE" id="PS50042">
    <property type="entry name" value="CNMP_BINDING_3"/>
    <property type="match status" value="1"/>
</dbReference>
<dbReference type="Gene3D" id="3.30.200.20">
    <property type="entry name" value="Phosphorylase Kinase, domain 1"/>
    <property type="match status" value="1"/>
</dbReference>
<dbReference type="GO" id="GO:0030553">
    <property type="term" value="F:cGMP binding"/>
    <property type="evidence" value="ECO:0007669"/>
    <property type="project" value="UniProtKB-KW"/>
</dbReference>
<feature type="domain" description="AGC-kinase C-terminal" evidence="17">
    <location>
        <begin position="381"/>
        <end position="432"/>
    </location>
</feature>
<evidence type="ECO:0000313" key="18">
    <source>
        <dbReference type="Ensembl" id="ENSONIP00000047717.1"/>
    </source>
</evidence>
<evidence type="ECO:0000256" key="7">
    <source>
        <dbReference type="ARBA" id="ARBA00022777"/>
    </source>
</evidence>
<protein>
    <recommendedName>
        <fullName evidence="2">cGMP-dependent protein kinase</fullName>
        <ecNumber evidence="2">2.7.11.12</ecNumber>
    </recommendedName>
</protein>
<reference evidence="18" key="3">
    <citation type="submission" date="2025-09" db="UniProtKB">
        <authorList>
            <consortium name="Ensembl"/>
        </authorList>
    </citation>
    <scope>IDENTIFICATION</scope>
</reference>
<dbReference type="SUPFAM" id="SSF51206">
    <property type="entry name" value="cAMP-binding domain-like"/>
    <property type="match status" value="1"/>
</dbReference>
<evidence type="ECO:0000256" key="10">
    <source>
        <dbReference type="ARBA" id="ARBA00047298"/>
    </source>
</evidence>
<dbReference type="EC" id="2.7.11.12" evidence="2"/>
<dbReference type="InterPro" id="IPR018488">
    <property type="entry name" value="cNMP-bd_CS"/>
</dbReference>
<keyword evidence="5" id="KW-0808">Transferase</keyword>
<organism evidence="18 19">
    <name type="scientific">Oreochromis niloticus</name>
    <name type="common">Nile tilapia</name>
    <name type="synonym">Tilapia nilotica</name>
    <dbReference type="NCBI Taxonomy" id="8128"/>
    <lineage>
        <taxon>Eukaryota</taxon>
        <taxon>Metazoa</taxon>
        <taxon>Chordata</taxon>
        <taxon>Craniata</taxon>
        <taxon>Vertebrata</taxon>
        <taxon>Euteleostomi</taxon>
        <taxon>Actinopterygii</taxon>
        <taxon>Neopterygii</taxon>
        <taxon>Teleostei</taxon>
        <taxon>Neoteleostei</taxon>
        <taxon>Acanthomorphata</taxon>
        <taxon>Ovalentaria</taxon>
        <taxon>Cichlomorphae</taxon>
        <taxon>Cichliformes</taxon>
        <taxon>Cichlidae</taxon>
        <taxon>African cichlids</taxon>
        <taxon>Pseudocrenilabrinae</taxon>
        <taxon>Oreochromini</taxon>
        <taxon>Oreochromis</taxon>
    </lineage>
</organism>
<dbReference type="SMART" id="SM00133">
    <property type="entry name" value="S_TK_X"/>
    <property type="match status" value="1"/>
</dbReference>
<evidence type="ECO:0000256" key="12">
    <source>
        <dbReference type="PROSITE-ProRule" id="PRU10141"/>
    </source>
</evidence>
<dbReference type="SMART" id="SM00220">
    <property type="entry name" value="S_TKc"/>
    <property type="match status" value="1"/>
</dbReference>
<dbReference type="GeneTree" id="ENSGT00940000154704"/>
<dbReference type="GO" id="GO:0004692">
    <property type="term" value="F:cGMP-dependent protein kinase activity"/>
    <property type="evidence" value="ECO:0007669"/>
    <property type="project" value="UniProtKB-EC"/>
</dbReference>
<dbReference type="InterPro" id="IPR000719">
    <property type="entry name" value="Prot_kinase_dom"/>
</dbReference>
<name>A0A669CLS2_ORENI</name>
<comment type="catalytic activity">
    <reaction evidence="10">
        <text>L-threonyl-[protein] + ATP = O-phospho-L-threonyl-[protein] + ADP + H(+)</text>
        <dbReference type="Rhea" id="RHEA:46608"/>
        <dbReference type="Rhea" id="RHEA-COMP:11060"/>
        <dbReference type="Rhea" id="RHEA-COMP:11605"/>
        <dbReference type="ChEBI" id="CHEBI:15378"/>
        <dbReference type="ChEBI" id="CHEBI:30013"/>
        <dbReference type="ChEBI" id="CHEBI:30616"/>
        <dbReference type="ChEBI" id="CHEBI:61977"/>
        <dbReference type="ChEBI" id="CHEBI:456216"/>
        <dbReference type="EC" id="2.7.11.12"/>
    </reaction>
</comment>
<dbReference type="Gene3D" id="2.60.120.10">
    <property type="entry name" value="Jelly Rolls"/>
    <property type="match status" value="1"/>
</dbReference>
<evidence type="ECO:0000256" key="2">
    <source>
        <dbReference type="ARBA" id="ARBA00012428"/>
    </source>
</evidence>
<accession>A0A669CLS2</accession>